<accession>A7I742</accession>
<reference evidence="2" key="1">
    <citation type="journal article" date="2015" name="Microbiology">
        <title>Genome of Methanoregula boonei 6A8 reveals adaptations to oligotrophic peatland environments.</title>
        <authorList>
            <person name="Braeuer S."/>
            <person name="Cadillo-Quiroz H."/>
            <person name="Kyrpides N."/>
            <person name="Woyke T."/>
            <person name="Goodwin L."/>
            <person name="Detter C."/>
            <person name="Podell S."/>
            <person name="Yavitt J.B."/>
            <person name="Zinder S.H."/>
        </authorList>
    </citation>
    <scope>NUCLEOTIDE SEQUENCE [LARGE SCALE GENOMIC DNA]</scope>
    <source>
        <strain evidence="2">DSM 21154 / JCM 14090 / 6A8</strain>
    </source>
</reference>
<evidence type="ECO:0000313" key="2">
    <source>
        <dbReference type="Proteomes" id="UP000002408"/>
    </source>
</evidence>
<dbReference type="eggNOG" id="arCOG08223">
    <property type="taxonomic scope" value="Archaea"/>
</dbReference>
<dbReference type="GeneID" id="5412250"/>
<dbReference type="Proteomes" id="UP000002408">
    <property type="component" value="Chromosome"/>
</dbReference>
<dbReference type="RefSeq" id="WP_012106580.1">
    <property type="nucleotide sequence ID" value="NC_009712.1"/>
</dbReference>
<dbReference type="KEGG" id="mbn:Mboo_1035"/>
<proteinExistence type="predicted"/>
<protein>
    <submittedName>
        <fullName evidence="1">Uncharacterized protein</fullName>
    </submittedName>
</protein>
<dbReference type="EMBL" id="CP000780">
    <property type="protein sequence ID" value="ABS55553.1"/>
    <property type="molecule type" value="Genomic_DNA"/>
</dbReference>
<keyword evidence="2" id="KW-1185">Reference proteome</keyword>
<sequence length="351" mass="40730">MAGHETKKFWLIIDGKIVTDHKIEAYTFGKILTNLQKVVDVFQQTKYGEHPKTDFKLYLTNTGKGSVAVAFQPLDFTTELFRESLVFDEMVFDLQDLINALIENTDEFREKIERDFEDPSQIIRFLESFRGMLSRKNKFSVKVGYDTKKPRNPVVLPSHREAYIEGLISEYYRKSAIEIKGVITRIKGDEPRSFTIKTLDNETIKCDYPADWEKDVRAFFKSSVTVNGVMSKRARLKEMEVVKDIQSFNSITLDTLDEFTFRQPVNIRVSYDDKDNHWCLANEELSLEGYGSTYEQALSSLKESLESLIVGYLAFKDAKLSEKSRKIKQNLQTYLEPNDYRTKFGELKIEA</sequence>
<name>A7I742_METB6</name>
<gene>
    <name evidence="1" type="ordered locus">Mboo_1035</name>
</gene>
<dbReference type="HOGENOM" id="CLU_803156_0_0_2"/>
<dbReference type="OrthoDB" id="102582at2157"/>
<evidence type="ECO:0000313" key="1">
    <source>
        <dbReference type="EMBL" id="ABS55553.1"/>
    </source>
</evidence>
<organism evidence="1 2">
    <name type="scientific">Methanoregula boonei (strain DSM 21154 / JCM 14090 / 6A8)</name>
    <dbReference type="NCBI Taxonomy" id="456442"/>
    <lineage>
        <taxon>Archaea</taxon>
        <taxon>Methanobacteriati</taxon>
        <taxon>Methanobacteriota</taxon>
        <taxon>Stenosarchaea group</taxon>
        <taxon>Methanomicrobia</taxon>
        <taxon>Methanomicrobiales</taxon>
        <taxon>Methanoregulaceae</taxon>
        <taxon>Methanoregula</taxon>
    </lineage>
</organism>
<dbReference type="AlphaFoldDB" id="A7I742"/>